<organism evidence="1 2">
    <name type="scientific">Salmonella enterica subsp. enterica serovar Bovismorbificans</name>
    <dbReference type="NCBI Taxonomy" id="58097"/>
    <lineage>
        <taxon>Bacteria</taxon>
        <taxon>Pseudomonadati</taxon>
        <taxon>Pseudomonadota</taxon>
        <taxon>Gammaproteobacteria</taxon>
        <taxon>Enterobacterales</taxon>
        <taxon>Enterobacteriaceae</taxon>
        <taxon>Salmonella</taxon>
    </lineage>
</organism>
<gene>
    <name evidence="1" type="ORF">ERS008202_03666</name>
</gene>
<proteinExistence type="predicted"/>
<evidence type="ECO:0000313" key="2">
    <source>
        <dbReference type="Proteomes" id="UP000039541"/>
    </source>
</evidence>
<protein>
    <submittedName>
        <fullName evidence="1">Uncharacterized protein</fullName>
    </submittedName>
</protein>
<dbReference type="EMBL" id="CQPC01000060">
    <property type="protein sequence ID" value="CNU84343.1"/>
    <property type="molecule type" value="Genomic_DNA"/>
</dbReference>
<reference evidence="1 2" key="1">
    <citation type="submission" date="2015-03" db="EMBL/GenBank/DDBJ databases">
        <authorList>
            <consortium name="Pathogen Informatics"/>
        </authorList>
    </citation>
    <scope>NUCLEOTIDE SEQUENCE [LARGE SCALE GENOMIC DNA]</scope>
    <source>
        <strain evidence="1 2">3476</strain>
    </source>
</reference>
<name>A0A655DTR4_SALET</name>
<dbReference type="Proteomes" id="UP000039541">
    <property type="component" value="Unassembled WGS sequence"/>
</dbReference>
<dbReference type="AlphaFoldDB" id="A0A655DTR4"/>
<sequence>MAFQTSASASNIRWRKISRSCFGMAEGSVKIRVRSWRGEAGKPSRSRVATLLICPSA</sequence>
<accession>A0A655DTR4</accession>
<evidence type="ECO:0000313" key="1">
    <source>
        <dbReference type="EMBL" id="CNU84343.1"/>
    </source>
</evidence>